<comment type="similarity">
    <text evidence="2 11">Belongs to the sodium:solute symporter (SSF) (TC 2.A.21) family.</text>
</comment>
<dbReference type="Gene3D" id="1.20.1730.10">
    <property type="entry name" value="Sodium/glucose cotransporter"/>
    <property type="match status" value="1"/>
</dbReference>
<keyword evidence="6 12" id="KW-1133">Transmembrane helix</keyword>
<evidence type="ECO:0000256" key="2">
    <source>
        <dbReference type="ARBA" id="ARBA00006434"/>
    </source>
</evidence>
<dbReference type="GO" id="GO:0005886">
    <property type="term" value="C:plasma membrane"/>
    <property type="evidence" value="ECO:0007669"/>
    <property type="project" value="UniProtKB-SubCell"/>
</dbReference>
<evidence type="ECO:0000256" key="11">
    <source>
        <dbReference type="RuleBase" id="RU362091"/>
    </source>
</evidence>
<evidence type="ECO:0000256" key="5">
    <source>
        <dbReference type="ARBA" id="ARBA00022692"/>
    </source>
</evidence>
<name>A0A8X6VHI7_TRICX</name>
<sequence>MRGNLTGQCYVDDILRPHVGPFLNGLPGAIFQQDNARPHTARIAQDFIRHFQTLPWPARSPDLSPVKHIVPYYIITRFSSIPGLTGLCVAGIFSGSLSTLSSALNSLSAVTVLDFLKPLFKSRLSETKMVYIAKILSFCYGIVCICFTFVISKVDSLVAVNNTVLAIVEGPVFAVFCIAVLCRKGSQKCILFGLLFGVVITAWIGCGIQISGYNYPPLPLDASGCPKPENATGLLQNSTIACNNLTQCLSTSLPTIENEPFFLYKVSFVWLSTIGFVATLFVVFVTVILTGWRHNAIPATSKCLSPVARFWIKGTNFETQKNEVPKNSEDKIELPTL</sequence>
<keyword evidence="8" id="KW-0406">Ion transport</keyword>
<keyword evidence="4" id="KW-1003">Cell membrane</keyword>
<dbReference type="Proteomes" id="UP000887159">
    <property type="component" value="Unassembled WGS sequence"/>
</dbReference>
<dbReference type="InterPro" id="IPR051163">
    <property type="entry name" value="Sodium:Solute_Symporter_SSF"/>
</dbReference>
<evidence type="ECO:0000256" key="12">
    <source>
        <dbReference type="SAM" id="Phobius"/>
    </source>
</evidence>
<evidence type="ECO:0000256" key="4">
    <source>
        <dbReference type="ARBA" id="ARBA00022475"/>
    </source>
</evidence>
<evidence type="ECO:0000256" key="1">
    <source>
        <dbReference type="ARBA" id="ARBA00004651"/>
    </source>
</evidence>
<dbReference type="PROSITE" id="PS50283">
    <property type="entry name" value="NA_SOLUT_SYMP_3"/>
    <property type="match status" value="1"/>
</dbReference>
<accession>A0A8X6VHI7</accession>
<keyword evidence="5 12" id="KW-0812">Transmembrane</keyword>
<evidence type="ECO:0000313" key="14">
    <source>
        <dbReference type="Proteomes" id="UP000887159"/>
    </source>
</evidence>
<keyword evidence="7" id="KW-0915">Sodium</keyword>
<proteinExistence type="inferred from homology"/>
<dbReference type="AlphaFoldDB" id="A0A8X6VHI7"/>
<evidence type="ECO:0000256" key="7">
    <source>
        <dbReference type="ARBA" id="ARBA00023053"/>
    </source>
</evidence>
<feature type="transmembrane region" description="Helical" evidence="12">
    <location>
        <begin position="163"/>
        <end position="182"/>
    </location>
</feature>
<evidence type="ECO:0000313" key="13">
    <source>
        <dbReference type="EMBL" id="GFY06245.1"/>
    </source>
</evidence>
<organism evidence="13 14">
    <name type="scientific">Trichonephila clavipes</name>
    <name type="common">Golden silk orbweaver</name>
    <name type="synonym">Nephila clavipes</name>
    <dbReference type="NCBI Taxonomy" id="2585209"/>
    <lineage>
        <taxon>Eukaryota</taxon>
        <taxon>Metazoa</taxon>
        <taxon>Ecdysozoa</taxon>
        <taxon>Arthropoda</taxon>
        <taxon>Chelicerata</taxon>
        <taxon>Arachnida</taxon>
        <taxon>Araneae</taxon>
        <taxon>Araneomorphae</taxon>
        <taxon>Entelegynae</taxon>
        <taxon>Araneoidea</taxon>
        <taxon>Nephilidae</taxon>
        <taxon>Trichonephila</taxon>
    </lineage>
</organism>
<dbReference type="InterPro" id="IPR038377">
    <property type="entry name" value="Na/Glc_symporter_sf"/>
</dbReference>
<dbReference type="Pfam" id="PF00474">
    <property type="entry name" value="SSF"/>
    <property type="match status" value="1"/>
</dbReference>
<evidence type="ECO:0000256" key="6">
    <source>
        <dbReference type="ARBA" id="ARBA00022989"/>
    </source>
</evidence>
<evidence type="ECO:0000256" key="9">
    <source>
        <dbReference type="ARBA" id="ARBA00023136"/>
    </source>
</evidence>
<comment type="caution">
    <text evidence="13">The sequence shown here is derived from an EMBL/GenBank/DDBJ whole genome shotgun (WGS) entry which is preliminary data.</text>
</comment>
<feature type="transmembrane region" description="Helical" evidence="12">
    <location>
        <begin position="131"/>
        <end position="151"/>
    </location>
</feature>
<evidence type="ECO:0000256" key="3">
    <source>
        <dbReference type="ARBA" id="ARBA00022448"/>
    </source>
</evidence>
<dbReference type="EMBL" id="BMAU01021258">
    <property type="protein sequence ID" value="GFY06245.1"/>
    <property type="molecule type" value="Genomic_DNA"/>
</dbReference>
<keyword evidence="10" id="KW-0739">Sodium transport</keyword>
<protein>
    <submittedName>
        <fullName evidence="13">Sodium-coupled monocarboxylate transporter 1</fullName>
    </submittedName>
</protein>
<dbReference type="InterPro" id="IPR001734">
    <property type="entry name" value="Na/solute_symporter"/>
</dbReference>
<keyword evidence="14" id="KW-1185">Reference proteome</keyword>
<keyword evidence="9 12" id="KW-0472">Membrane</keyword>
<evidence type="ECO:0000256" key="10">
    <source>
        <dbReference type="ARBA" id="ARBA00023201"/>
    </source>
</evidence>
<dbReference type="PANTHER" id="PTHR42985">
    <property type="entry name" value="SODIUM-COUPLED MONOCARBOXYLATE TRANSPORTER"/>
    <property type="match status" value="1"/>
</dbReference>
<dbReference type="GO" id="GO:0015293">
    <property type="term" value="F:symporter activity"/>
    <property type="evidence" value="ECO:0007669"/>
    <property type="project" value="TreeGrafter"/>
</dbReference>
<feature type="transmembrane region" description="Helical" evidence="12">
    <location>
        <begin position="189"/>
        <end position="210"/>
    </location>
</feature>
<comment type="subcellular location">
    <subcellularLocation>
        <location evidence="1">Cell membrane</location>
        <topology evidence="1">Multi-pass membrane protein</topology>
    </subcellularLocation>
</comment>
<reference evidence="13" key="1">
    <citation type="submission" date="2020-08" db="EMBL/GenBank/DDBJ databases">
        <title>Multicomponent nature underlies the extraordinary mechanical properties of spider dragline silk.</title>
        <authorList>
            <person name="Kono N."/>
            <person name="Nakamura H."/>
            <person name="Mori M."/>
            <person name="Yoshida Y."/>
            <person name="Ohtoshi R."/>
            <person name="Malay A.D."/>
            <person name="Moran D.A.P."/>
            <person name="Tomita M."/>
            <person name="Numata K."/>
            <person name="Arakawa K."/>
        </authorList>
    </citation>
    <scope>NUCLEOTIDE SEQUENCE</scope>
</reference>
<dbReference type="GO" id="GO:0006814">
    <property type="term" value="P:sodium ion transport"/>
    <property type="evidence" value="ECO:0007669"/>
    <property type="project" value="UniProtKB-KW"/>
</dbReference>
<gene>
    <name evidence="13" type="primary">SLC5A8</name>
    <name evidence="13" type="ORF">TNCV_2680391</name>
</gene>
<keyword evidence="3" id="KW-0813">Transport</keyword>
<feature type="transmembrane region" description="Helical" evidence="12">
    <location>
        <begin position="268"/>
        <end position="292"/>
    </location>
</feature>
<evidence type="ECO:0000256" key="8">
    <source>
        <dbReference type="ARBA" id="ARBA00023065"/>
    </source>
</evidence>
<dbReference type="PANTHER" id="PTHR42985:SF40">
    <property type="entry name" value="LD47995P-RELATED"/>
    <property type="match status" value="1"/>
</dbReference>